<organism evidence="3 4">
    <name type="scientific">Apodospora peruviana</name>
    <dbReference type="NCBI Taxonomy" id="516989"/>
    <lineage>
        <taxon>Eukaryota</taxon>
        <taxon>Fungi</taxon>
        <taxon>Dikarya</taxon>
        <taxon>Ascomycota</taxon>
        <taxon>Pezizomycotina</taxon>
        <taxon>Sordariomycetes</taxon>
        <taxon>Sordariomycetidae</taxon>
        <taxon>Sordariales</taxon>
        <taxon>Lasiosphaeriaceae</taxon>
        <taxon>Apodospora</taxon>
    </lineage>
</organism>
<feature type="region of interest" description="Disordered" evidence="1">
    <location>
        <begin position="408"/>
        <end position="434"/>
    </location>
</feature>
<dbReference type="GO" id="GO:0006369">
    <property type="term" value="P:termination of RNA polymerase II transcription"/>
    <property type="evidence" value="ECO:0007669"/>
    <property type="project" value="InterPro"/>
</dbReference>
<feature type="region of interest" description="Disordered" evidence="1">
    <location>
        <begin position="710"/>
        <end position="752"/>
    </location>
</feature>
<dbReference type="GO" id="GO:0031124">
    <property type="term" value="P:mRNA 3'-end processing"/>
    <property type="evidence" value="ECO:0007669"/>
    <property type="project" value="InterPro"/>
</dbReference>
<dbReference type="InterPro" id="IPR047415">
    <property type="entry name" value="Pcf11_CID"/>
</dbReference>
<dbReference type="Pfam" id="PF21936">
    <property type="entry name" value="Pcf11_C"/>
    <property type="match status" value="1"/>
</dbReference>
<evidence type="ECO:0000313" key="3">
    <source>
        <dbReference type="EMBL" id="KAK3315315.1"/>
    </source>
</evidence>
<dbReference type="AlphaFoldDB" id="A0AAE0HYP5"/>
<dbReference type="GO" id="GO:0003729">
    <property type="term" value="F:mRNA binding"/>
    <property type="evidence" value="ECO:0007669"/>
    <property type="project" value="InterPro"/>
</dbReference>
<dbReference type="Pfam" id="PF11526">
    <property type="entry name" value="Pfc11_Clp1_ID"/>
    <property type="match status" value="1"/>
</dbReference>
<dbReference type="SUPFAM" id="SSF48464">
    <property type="entry name" value="ENTH/VHS domain"/>
    <property type="match status" value="1"/>
</dbReference>
<keyword evidence="4" id="KW-1185">Reference proteome</keyword>
<feature type="region of interest" description="Disordered" evidence="1">
    <location>
        <begin position="148"/>
        <end position="235"/>
    </location>
</feature>
<dbReference type="CDD" id="cd16982">
    <property type="entry name" value="CID_Pcf11"/>
    <property type="match status" value="1"/>
</dbReference>
<feature type="region of interest" description="Disordered" evidence="1">
    <location>
        <begin position="455"/>
        <end position="476"/>
    </location>
</feature>
<dbReference type="InterPro" id="IPR045154">
    <property type="entry name" value="PCF11-like"/>
</dbReference>
<evidence type="ECO:0000259" key="2">
    <source>
        <dbReference type="PROSITE" id="PS51391"/>
    </source>
</evidence>
<dbReference type="InterPro" id="IPR006569">
    <property type="entry name" value="CID_dom"/>
</dbReference>
<dbReference type="PROSITE" id="PS51391">
    <property type="entry name" value="CID"/>
    <property type="match status" value="1"/>
</dbReference>
<dbReference type="InterPro" id="IPR008942">
    <property type="entry name" value="ENTH_VHS"/>
</dbReference>
<reference evidence="3" key="1">
    <citation type="journal article" date="2023" name="Mol. Phylogenet. Evol.">
        <title>Genome-scale phylogeny and comparative genomics of the fungal order Sordariales.</title>
        <authorList>
            <person name="Hensen N."/>
            <person name="Bonometti L."/>
            <person name="Westerberg I."/>
            <person name="Brannstrom I.O."/>
            <person name="Guillou S."/>
            <person name="Cros-Aarteil S."/>
            <person name="Calhoun S."/>
            <person name="Haridas S."/>
            <person name="Kuo A."/>
            <person name="Mondo S."/>
            <person name="Pangilinan J."/>
            <person name="Riley R."/>
            <person name="LaButti K."/>
            <person name="Andreopoulos B."/>
            <person name="Lipzen A."/>
            <person name="Chen C."/>
            <person name="Yan M."/>
            <person name="Daum C."/>
            <person name="Ng V."/>
            <person name="Clum A."/>
            <person name="Steindorff A."/>
            <person name="Ohm R.A."/>
            <person name="Martin F."/>
            <person name="Silar P."/>
            <person name="Natvig D.O."/>
            <person name="Lalanne C."/>
            <person name="Gautier V."/>
            <person name="Ament-Velasquez S.L."/>
            <person name="Kruys A."/>
            <person name="Hutchinson M.I."/>
            <person name="Powell A.J."/>
            <person name="Barry K."/>
            <person name="Miller A.N."/>
            <person name="Grigoriev I.V."/>
            <person name="Debuchy R."/>
            <person name="Gladieux P."/>
            <person name="Hiltunen Thoren M."/>
            <person name="Johannesson H."/>
        </authorList>
    </citation>
    <scope>NUCLEOTIDE SEQUENCE</scope>
    <source>
        <strain evidence="3">CBS 118394</strain>
    </source>
</reference>
<dbReference type="EMBL" id="JAUEDM010000006">
    <property type="protein sequence ID" value="KAK3315315.1"/>
    <property type="molecule type" value="Genomic_DNA"/>
</dbReference>
<dbReference type="GO" id="GO:0005849">
    <property type="term" value="C:mRNA cleavage factor complex"/>
    <property type="evidence" value="ECO:0007669"/>
    <property type="project" value="InterPro"/>
</dbReference>
<evidence type="ECO:0000256" key="1">
    <source>
        <dbReference type="SAM" id="MobiDB-lite"/>
    </source>
</evidence>
<dbReference type="Gene3D" id="1.25.40.90">
    <property type="match status" value="1"/>
</dbReference>
<gene>
    <name evidence="3" type="ORF">B0H66DRAFT_341274</name>
</gene>
<proteinExistence type="predicted"/>
<dbReference type="FunFam" id="1.25.40.90:FF:000016">
    <property type="entry name" value="mRNA cleavage factor complex component Pcf11"/>
    <property type="match status" value="1"/>
</dbReference>
<dbReference type="PANTHER" id="PTHR15921">
    <property type="entry name" value="PRE-MRNA CLEAVAGE COMPLEX II"/>
    <property type="match status" value="1"/>
</dbReference>
<dbReference type="GO" id="GO:0000993">
    <property type="term" value="F:RNA polymerase II complex binding"/>
    <property type="evidence" value="ECO:0007669"/>
    <property type="project" value="InterPro"/>
</dbReference>
<dbReference type="Proteomes" id="UP001283341">
    <property type="component" value="Unassembled WGS sequence"/>
</dbReference>
<feature type="compositionally biased region" description="Gly residues" evidence="1">
    <location>
        <begin position="712"/>
        <end position="727"/>
    </location>
</feature>
<feature type="region of interest" description="Disordered" evidence="1">
    <location>
        <begin position="610"/>
        <end position="653"/>
    </location>
</feature>
<feature type="compositionally biased region" description="Polar residues" evidence="1">
    <location>
        <begin position="635"/>
        <end position="649"/>
    </location>
</feature>
<protein>
    <recommendedName>
        <fullName evidence="2">CID domain-containing protein</fullName>
    </recommendedName>
</protein>
<dbReference type="GO" id="GO:0005737">
    <property type="term" value="C:cytoplasm"/>
    <property type="evidence" value="ECO:0007669"/>
    <property type="project" value="TreeGrafter"/>
</dbReference>
<feature type="compositionally biased region" description="Basic and acidic residues" evidence="1">
    <location>
        <begin position="742"/>
        <end position="752"/>
    </location>
</feature>
<accession>A0AAE0HYP5</accession>
<reference evidence="3" key="2">
    <citation type="submission" date="2023-06" db="EMBL/GenBank/DDBJ databases">
        <authorList>
            <consortium name="Lawrence Berkeley National Laboratory"/>
            <person name="Haridas S."/>
            <person name="Hensen N."/>
            <person name="Bonometti L."/>
            <person name="Westerberg I."/>
            <person name="Brannstrom I.O."/>
            <person name="Guillou S."/>
            <person name="Cros-Aarteil S."/>
            <person name="Calhoun S."/>
            <person name="Kuo A."/>
            <person name="Mondo S."/>
            <person name="Pangilinan J."/>
            <person name="Riley R."/>
            <person name="Labutti K."/>
            <person name="Andreopoulos B."/>
            <person name="Lipzen A."/>
            <person name="Chen C."/>
            <person name="Yanf M."/>
            <person name="Daum C."/>
            <person name="Ng V."/>
            <person name="Clum A."/>
            <person name="Steindorff A."/>
            <person name="Ohm R."/>
            <person name="Martin F."/>
            <person name="Silar P."/>
            <person name="Natvig D."/>
            <person name="Lalanne C."/>
            <person name="Gautier V."/>
            <person name="Ament-Velasquez S.L."/>
            <person name="Kruys A."/>
            <person name="Hutchinson M.I."/>
            <person name="Powell A.J."/>
            <person name="Barry K."/>
            <person name="Miller A.N."/>
            <person name="Grigoriev I.V."/>
            <person name="Debuchy R."/>
            <person name="Gladieux P."/>
            <person name="Thoren M.H."/>
            <person name="Johannesson H."/>
        </authorList>
    </citation>
    <scope>NUCLEOTIDE SEQUENCE</scope>
    <source>
        <strain evidence="3">CBS 118394</strain>
    </source>
</reference>
<dbReference type="PANTHER" id="PTHR15921:SF3">
    <property type="entry name" value="PRE-MRNA CLEAVAGE COMPLEX 2 PROTEIN PCF11"/>
    <property type="match status" value="1"/>
</dbReference>
<feature type="compositionally biased region" description="Low complexity" evidence="1">
    <location>
        <begin position="408"/>
        <end position="427"/>
    </location>
</feature>
<dbReference type="InterPro" id="IPR021605">
    <property type="entry name" value="Pcf11_Clp1-ID"/>
</dbReference>
<comment type="caution">
    <text evidence="3">The sequence shown here is derived from an EMBL/GenBank/DDBJ whole genome shotgun (WGS) entry which is preliminary data.</text>
</comment>
<feature type="domain" description="CID" evidence="2">
    <location>
        <begin position="1"/>
        <end position="139"/>
    </location>
</feature>
<dbReference type="SMART" id="SM00582">
    <property type="entry name" value="RPR"/>
    <property type="match status" value="1"/>
</dbReference>
<sequence length="752" mass="80766">MADDVAEDYRQALEDLQMNSRLEISTLTNIARENADHGLAIAEVLTAHIKKVPPARTLPALYVLDSVVKNVPTPYGLYFGPKLYSIFMGAYTKVDNATRRKMDEMLKTWKEPVPGSISTKPVFPPEFVRPIENALMAARNVAFAAQQNSFQGQQQLLRRGPPSAPPNRDTPTPPNVRPSSYQSGLLGQQPFPGPPNGQNPPDAYPMRPHNGPPRPVTQPPPSAAGLPHYPQQPAPREVYGALPQQQQPGIIIDKLRDDIQQLIVVERAEFARDPHDTSKQTRLLALLDLQTLIQRPDVPRDQLMLVRDRVAELAVNMRAAPPQQPPVVHHHVAGTLSYTPTPTPPVALPPHVPGPQVTIARPSSAQAVAVAARPPSAAGAAAPNLSIDSLFGQGALATLLGGIQRNASTPTQAAPAPVAAVSSASSTPQPPVNVPLPPPAVMPKAAIPAVAAVPARTTPPQTQAAAEPPAKPAPATVALASSPGALLAMLRQSGLLGGGSAGVAPATVPPVPRPLPVPVVDIGPFSRAALKQYRPWGISRLHDDLGPPCTQCGRRFRNDDAGRRKKTAHMDWHFRVHQRIAEAEKRGQHRSWYVGEDDWIKSREAIDVDYVAPDQSGGDGSVTGDDGDGELDYGQPSSRRQAVSGGSASNKKKIQYIPVPDDSSRVNNICPICQEQFEMKWLDEAQEWVWMDAIRVGDGRVYHATCHREATGGDGNGNPGYATGGNVLGKRKAEDDFPPEALRGKLKMESGY</sequence>
<dbReference type="Pfam" id="PF04818">
    <property type="entry name" value="CID"/>
    <property type="match status" value="1"/>
</dbReference>
<feature type="compositionally biased region" description="Pro residues" evidence="1">
    <location>
        <begin position="210"/>
        <end position="222"/>
    </location>
</feature>
<evidence type="ECO:0000313" key="4">
    <source>
        <dbReference type="Proteomes" id="UP001283341"/>
    </source>
</evidence>
<dbReference type="InterPro" id="IPR054127">
    <property type="entry name" value="Pcf11_C"/>
</dbReference>
<name>A0AAE0HYP5_9PEZI</name>